<organism evidence="1 2">
    <name type="scientific">Mycolicibacterium moriokaense</name>
    <dbReference type="NCBI Taxonomy" id="39691"/>
    <lineage>
        <taxon>Bacteria</taxon>
        <taxon>Bacillati</taxon>
        <taxon>Actinomycetota</taxon>
        <taxon>Actinomycetes</taxon>
        <taxon>Mycobacteriales</taxon>
        <taxon>Mycobacteriaceae</taxon>
        <taxon>Mycolicibacterium</taxon>
    </lineage>
</organism>
<protein>
    <submittedName>
        <fullName evidence="1">Uncharacterized protein</fullName>
    </submittedName>
</protein>
<accession>A0AAD1M5Y2</accession>
<keyword evidence="2" id="KW-1185">Reference proteome</keyword>
<dbReference type="Proteomes" id="UP000466681">
    <property type="component" value="Chromosome"/>
</dbReference>
<dbReference type="KEGG" id="mmor:MMOR_17460"/>
<name>A0AAD1M5Y2_9MYCO</name>
<proteinExistence type="predicted"/>
<sequence length="127" mass="13316">MRRIVRLLLSVPSGGCQRLGQVVRGAGPPGGAGLMFAPGTGEFCQFAMHSPILPGLHQPPVPGTPSVDSAWDQHTPVRWSHTCPALHCAFAGGAVSSEDDISAALHTEASKSAGAVFRILISIRLRR</sequence>
<evidence type="ECO:0000313" key="2">
    <source>
        <dbReference type="Proteomes" id="UP000466681"/>
    </source>
</evidence>
<reference evidence="1 2" key="1">
    <citation type="journal article" date="2019" name="Emerg. Microbes Infect.">
        <title>Comprehensive subspecies identification of 175 nontuberculous mycobacteria species based on 7547 genomic profiles.</title>
        <authorList>
            <person name="Matsumoto Y."/>
            <person name="Kinjo T."/>
            <person name="Motooka D."/>
            <person name="Nabeya D."/>
            <person name="Jung N."/>
            <person name="Uechi K."/>
            <person name="Horii T."/>
            <person name="Iida T."/>
            <person name="Fujita J."/>
            <person name="Nakamura S."/>
        </authorList>
    </citation>
    <scope>NUCLEOTIDE SEQUENCE [LARGE SCALE GENOMIC DNA]</scope>
    <source>
        <strain evidence="1 2">JCM 6375</strain>
    </source>
</reference>
<dbReference type="EMBL" id="AP022560">
    <property type="protein sequence ID" value="BBX00810.1"/>
    <property type="molecule type" value="Genomic_DNA"/>
</dbReference>
<gene>
    <name evidence="1" type="ORF">MMOR_17460</name>
</gene>
<dbReference type="AlphaFoldDB" id="A0AAD1M5Y2"/>
<evidence type="ECO:0000313" key="1">
    <source>
        <dbReference type="EMBL" id="BBX00810.1"/>
    </source>
</evidence>